<evidence type="ECO:0000256" key="1">
    <source>
        <dbReference type="ARBA" id="ARBA00022737"/>
    </source>
</evidence>
<evidence type="ECO:0000256" key="2">
    <source>
        <dbReference type="SAM" id="MobiDB-lite"/>
    </source>
</evidence>
<dbReference type="PANTHER" id="PTHR23084:SF263">
    <property type="entry name" value="MORN REPEAT-CONTAINING PROTEIN 1"/>
    <property type="match status" value="1"/>
</dbReference>
<comment type="caution">
    <text evidence="3">The sequence shown here is derived from an EMBL/GenBank/DDBJ whole genome shotgun (WGS) entry which is preliminary data.</text>
</comment>
<dbReference type="InterPro" id="IPR003409">
    <property type="entry name" value="MORN"/>
</dbReference>
<keyword evidence="4" id="KW-1185">Reference proteome</keyword>
<feature type="compositionally biased region" description="Polar residues" evidence="2">
    <location>
        <begin position="292"/>
        <end position="310"/>
    </location>
</feature>
<dbReference type="SMART" id="SM00698">
    <property type="entry name" value="MORN"/>
    <property type="match status" value="3"/>
</dbReference>
<dbReference type="Pfam" id="PF02493">
    <property type="entry name" value="MORN"/>
    <property type="match status" value="3"/>
</dbReference>
<proteinExistence type="predicted"/>
<dbReference type="Proteomes" id="UP001190700">
    <property type="component" value="Unassembled WGS sequence"/>
</dbReference>
<feature type="compositionally biased region" description="Acidic residues" evidence="2">
    <location>
        <begin position="240"/>
        <end position="260"/>
    </location>
</feature>
<organism evidence="3 4">
    <name type="scientific">Cymbomonas tetramitiformis</name>
    <dbReference type="NCBI Taxonomy" id="36881"/>
    <lineage>
        <taxon>Eukaryota</taxon>
        <taxon>Viridiplantae</taxon>
        <taxon>Chlorophyta</taxon>
        <taxon>Pyramimonadophyceae</taxon>
        <taxon>Pyramimonadales</taxon>
        <taxon>Pyramimonadaceae</taxon>
        <taxon>Cymbomonas</taxon>
    </lineage>
</organism>
<accession>A0AAE0EXH5</accession>
<dbReference type="SUPFAM" id="SSF82185">
    <property type="entry name" value="Histone H3 K4-specific methyltransferase SET7/9 N-terminal domain"/>
    <property type="match status" value="1"/>
</dbReference>
<reference evidence="3 4" key="1">
    <citation type="journal article" date="2015" name="Genome Biol. Evol.">
        <title>Comparative Genomics of a Bacterivorous Green Alga Reveals Evolutionary Causalities and Consequences of Phago-Mixotrophic Mode of Nutrition.</title>
        <authorList>
            <person name="Burns J.A."/>
            <person name="Paasch A."/>
            <person name="Narechania A."/>
            <person name="Kim E."/>
        </authorList>
    </citation>
    <scope>NUCLEOTIDE SEQUENCE [LARGE SCALE GENOMIC DNA]</scope>
    <source>
        <strain evidence="3 4">PLY_AMNH</strain>
    </source>
</reference>
<protein>
    <submittedName>
        <fullName evidence="3">Uncharacterized protein</fullName>
    </submittedName>
</protein>
<feature type="region of interest" description="Disordered" evidence="2">
    <location>
        <begin position="232"/>
        <end position="272"/>
    </location>
</feature>
<evidence type="ECO:0000313" key="3">
    <source>
        <dbReference type="EMBL" id="KAK3243802.1"/>
    </source>
</evidence>
<dbReference type="Gene3D" id="2.20.110.10">
    <property type="entry name" value="Histone H3 K4-specific methyltransferase SET7/9 N-terminal domain"/>
    <property type="match status" value="2"/>
</dbReference>
<sequence length="329" mass="36547">MDTTEVYISWESTVYPDGGMYEGLMKDGQCHGKGVFQYADGDRFEGEYKEGLMDGLGVYRWSNGSIFKGQWKENNMHGCGQKFYPAGAMEEGEWIDDDFVGDYAACSPEEALATAKEAEIISDQAKMFMNKPDGEVTAKLEDGKAFVNQNPVVYAAGTEYLAPGPIGNAFAVPQTMVEKLLATAKLHKSIYDAWNFQIPSQAELEEEEKTKEKKRSDLASKAAAEYARKQKEAQAQFDAIVDEEDDEEEEDEDDDDDDEQDSGKGGANVASISMSMRAMQFTLERAARRVTTSMKWSPRFTQKSCASQESRQPRNPPLACLSLALPAQK</sequence>
<dbReference type="EMBL" id="LGRX02032637">
    <property type="protein sequence ID" value="KAK3243802.1"/>
    <property type="molecule type" value="Genomic_DNA"/>
</dbReference>
<dbReference type="PANTHER" id="PTHR23084">
    <property type="entry name" value="PHOSPHATIDYLINOSITOL-4-PHOSPHATE 5-KINASE RELATED"/>
    <property type="match status" value="1"/>
</dbReference>
<name>A0AAE0EXH5_9CHLO</name>
<dbReference type="AlphaFoldDB" id="A0AAE0EXH5"/>
<feature type="region of interest" description="Disordered" evidence="2">
    <location>
        <begin position="292"/>
        <end position="329"/>
    </location>
</feature>
<feature type="compositionally biased region" description="Low complexity" evidence="2">
    <location>
        <begin position="317"/>
        <end position="329"/>
    </location>
</feature>
<keyword evidence="1" id="KW-0677">Repeat</keyword>
<dbReference type="GO" id="GO:0016020">
    <property type="term" value="C:membrane"/>
    <property type="evidence" value="ECO:0007669"/>
    <property type="project" value="UniProtKB-ARBA"/>
</dbReference>
<gene>
    <name evidence="3" type="ORF">CYMTET_46563</name>
</gene>
<evidence type="ECO:0000313" key="4">
    <source>
        <dbReference type="Proteomes" id="UP001190700"/>
    </source>
</evidence>